<accession>A0A8T2TA64</accession>
<feature type="compositionally biased region" description="Polar residues" evidence="1">
    <location>
        <begin position="306"/>
        <end position="323"/>
    </location>
</feature>
<keyword evidence="4" id="KW-1185">Reference proteome</keyword>
<feature type="region of interest" description="Disordered" evidence="1">
    <location>
        <begin position="439"/>
        <end position="458"/>
    </location>
</feature>
<name>A0A8T2TA64_CERRI</name>
<dbReference type="Gene3D" id="3.40.30.10">
    <property type="entry name" value="Glutaredoxin"/>
    <property type="match status" value="1"/>
</dbReference>
<dbReference type="Gene3D" id="3.10.20.90">
    <property type="entry name" value="Phosphatidylinositol 3-kinase Catalytic Subunit, Chain A, domain 1"/>
    <property type="match status" value="1"/>
</dbReference>
<dbReference type="OMA" id="FEPNNTS"/>
<dbReference type="InterPro" id="IPR001012">
    <property type="entry name" value="UBX_dom"/>
</dbReference>
<sequence length="574" mass="63070">MDQTTRKDNKTETDGDSCLFFTGSIGEGIQIAKLERKDLIVYCFEENEDCHKMEQTTWKDNKVREAIKDQYLTLRVDHRSVHAAHFFAIYPYYVVPNVSIISSSGRLLKQLGGYISPDELLGMLDQCKAMQAAATLVAALASTGMGSSVLSAQDQVRDLASASASTSTFVRQPQTNSNPNVMKLQVSTYEQGHQASAEADDRVTEAECRGSNLDLCKQTTSVAGSETSEVDAQGLLSVCRSSLDGSTSLSGSQTDEKVEGNIKEQIDLPFVGANVLGAVSECQEEALQKKKVPIVESDTAEDLTEYKSSYDTGRENAASSSNLDRGKNKRSANMDASKPVQEQSSSYQKEERPNFKQQSKDLVIQIRLPNGKSIHNNFRPSDALSVVREFVQNNRDDGGSACSLAVLYPRKVFCQEDMEKSLLELNLEDRATLVLVPNSSSEPKFKSRESSTTQSVSQPEVSATYGGIWKLLSYLNPFSYFSGSSNAPEKAEAGTSSWQYEPNLHLQNALRYNREKGSQGVDNSTVSDTKKSQGKSWGSNIRTLDHSNNDDAFKRGNAFWNGNSTQYGGDDSQK</sequence>
<dbReference type="Pfam" id="PF00789">
    <property type="entry name" value="UBX"/>
    <property type="match status" value="1"/>
</dbReference>
<dbReference type="InterPro" id="IPR029071">
    <property type="entry name" value="Ubiquitin-like_domsf"/>
</dbReference>
<evidence type="ECO:0000313" key="4">
    <source>
        <dbReference type="Proteomes" id="UP000825935"/>
    </source>
</evidence>
<organism evidence="3 4">
    <name type="scientific">Ceratopteris richardii</name>
    <name type="common">Triangle waterfern</name>
    <dbReference type="NCBI Taxonomy" id="49495"/>
    <lineage>
        <taxon>Eukaryota</taxon>
        <taxon>Viridiplantae</taxon>
        <taxon>Streptophyta</taxon>
        <taxon>Embryophyta</taxon>
        <taxon>Tracheophyta</taxon>
        <taxon>Polypodiopsida</taxon>
        <taxon>Polypodiidae</taxon>
        <taxon>Polypodiales</taxon>
        <taxon>Pteridineae</taxon>
        <taxon>Pteridaceae</taxon>
        <taxon>Parkerioideae</taxon>
        <taxon>Ceratopteris</taxon>
    </lineage>
</organism>
<feature type="domain" description="UBX" evidence="2">
    <location>
        <begin position="357"/>
        <end position="435"/>
    </location>
</feature>
<dbReference type="PANTHER" id="PTHR47770">
    <property type="entry name" value="PLANT UBX DOMAIN-CONTAINING PROTEIN 11"/>
    <property type="match status" value="1"/>
</dbReference>
<evidence type="ECO:0000259" key="2">
    <source>
        <dbReference type="PROSITE" id="PS50033"/>
    </source>
</evidence>
<feature type="compositionally biased region" description="Basic and acidic residues" evidence="1">
    <location>
        <begin position="543"/>
        <end position="554"/>
    </location>
</feature>
<dbReference type="InterPro" id="IPR036249">
    <property type="entry name" value="Thioredoxin-like_sf"/>
</dbReference>
<dbReference type="SMART" id="SM00166">
    <property type="entry name" value="UBX"/>
    <property type="match status" value="1"/>
</dbReference>
<feature type="region of interest" description="Disordered" evidence="1">
    <location>
        <begin position="516"/>
        <end position="574"/>
    </location>
</feature>
<reference evidence="3" key="1">
    <citation type="submission" date="2021-08" db="EMBL/GenBank/DDBJ databases">
        <title>WGS assembly of Ceratopteris richardii.</title>
        <authorList>
            <person name="Marchant D.B."/>
            <person name="Chen G."/>
            <person name="Jenkins J."/>
            <person name="Shu S."/>
            <person name="Leebens-Mack J."/>
            <person name="Grimwood J."/>
            <person name="Schmutz J."/>
            <person name="Soltis P."/>
            <person name="Soltis D."/>
            <person name="Chen Z.-H."/>
        </authorList>
    </citation>
    <scope>NUCLEOTIDE SEQUENCE</scope>
    <source>
        <strain evidence="3">Whitten #5841</strain>
        <tissue evidence="3">Leaf</tissue>
    </source>
</reference>
<protein>
    <recommendedName>
        <fullName evidence="2">UBX domain-containing protein</fullName>
    </recommendedName>
</protein>
<dbReference type="OrthoDB" id="2445133at2759"/>
<dbReference type="Proteomes" id="UP000825935">
    <property type="component" value="Chromosome 14"/>
</dbReference>
<evidence type="ECO:0000313" key="3">
    <source>
        <dbReference type="EMBL" id="KAH7415035.1"/>
    </source>
</evidence>
<dbReference type="PANTHER" id="PTHR47770:SF1">
    <property type="entry name" value="PLANT UBX DOMAIN-CONTAINING PROTEIN 11"/>
    <property type="match status" value="1"/>
</dbReference>
<dbReference type="EMBL" id="CM035419">
    <property type="protein sequence ID" value="KAH7415033.1"/>
    <property type="molecule type" value="Genomic_DNA"/>
</dbReference>
<dbReference type="PROSITE" id="PS50033">
    <property type="entry name" value="UBX"/>
    <property type="match status" value="1"/>
</dbReference>
<proteinExistence type="predicted"/>
<dbReference type="EMBL" id="CM035419">
    <property type="protein sequence ID" value="KAH7415034.1"/>
    <property type="molecule type" value="Genomic_DNA"/>
</dbReference>
<evidence type="ECO:0000256" key="1">
    <source>
        <dbReference type="SAM" id="MobiDB-lite"/>
    </source>
</evidence>
<feature type="region of interest" description="Disordered" evidence="1">
    <location>
        <begin position="305"/>
        <end position="358"/>
    </location>
</feature>
<gene>
    <name evidence="3" type="ORF">KP509_14G024500</name>
</gene>
<dbReference type="SUPFAM" id="SSF54236">
    <property type="entry name" value="Ubiquitin-like"/>
    <property type="match status" value="1"/>
</dbReference>
<dbReference type="EMBL" id="CM035419">
    <property type="protein sequence ID" value="KAH7415039.1"/>
    <property type="molecule type" value="Genomic_DNA"/>
</dbReference>
<dbReference type="SUPFAM" id="SSF52833">
    <property type="entry name" value="Thioredoxin-like"/>
    <property type="match status" value="1"/>
</dbReference>
<dbReference type="AlphaFoldDB" id="A0A8T2TA64"/>
<dbReference type="EMBL" id="CM035419">
    <property type="protein sequence ID" value="KAH7415035.1"/>
    <property type="molecule type" value="Genomic_DNA"/>
</dbReference>
<comment type="caution">
    <text evidence="3">The sequence shown here is derived from an EMBL/GenBank/DDBJ whole genome shotgun (WGS) entry which is preliminary data.</text>
</comment>